<keyword evidence="6 7" id="KW-0472">Membrane</keyword>
<proteinExistence type="inferred from homology"/>
<dbReference type="Pfam" id="PF07297">
    <property type="entry name" value="DPM2"/>
    <property type="match status" value="1"/>
</dbReference>
<gene>
    <name evidence="8" type="ORF">M0811_01179</name>
</gene>
<evidence type="ECO:0000313" key="8">
    <source>
        <dbReference type="EMBL" id="KAJ5074548.1"/>
    </source>
</evidence>
<feature type="transmembrane region" description="Helical" evidence="7">
    <location>
        <begin position="50"/>
        <end position="74"/>
    </location>
</feature>
<dbReference type="GO" id="GO:0006506">
    <property type="term" value="P:GPI anchor biosynthetic process"/>
    <property type="evidence" value="ECO:0007669"/>
    <property type="project" value="TreeGrafter"/>
</dbReference>
<evidence type="ECO:0000256" key="6">
    <source>
        <dbReference type="ARBA" id="ARBA00023136"/>
    </source>
</evidence>
<evidence type="ECO:0000256" key="7">
    <source>
        <dbReference type="RuleBase" id="RU365084"/>
    </source>
</evidence>
<accession>A0A9Q0RCG9</accession>
<reference evidence="8" key="1">
    <citation type="submission" date="2022-10" db="EMBL/GenBank/DDBJ databases">
        <title>Novel sulphate-reducing endosymbionts in the free-living metamonad Anaeramoeba.</title>
        <authorList>
            <person name="Jerlstrom-Hultqvist J."/>
            <person name="Cepicka I."/>
            <person name="Gallot-Lavallee L."/>
            <person name="Salas-Leiva D."/>
            <person name="Curtis B.A."/>
            <person name="Zahonova K."/>
            <person name="Pipaliya S."/>
            <person name="Dacks J."/>
            <person name="Roger A.J."/>
        </authorList>
    </citation>
    <scope>NUCLEOTIDE SEQUENCE</scope>
    <source>
        <strain evidence="8">BMAN</strain>
    </source>
</reference>
<protein>
    <recommendedName>
        <fullName evidence="7">Dolichol phosphate-mannose biosynthesis regulatory protein</fullName>
    </recommendedName>
</protein>
<comment type="pathway">
    <text evidence="7">Protein modification; protein glycosylation.</text>
</comment>
<evidence type="ECO:0000256" key="3">
    <source>
        <dbReference type="ARBA" id="ARBA00022692"/>
    </source>
</evidence>
<dbReference type="Proteomes" id="UP001149090">
    <property type="component" value="Unassembled WGS sequence"/>
</dbReference>
<evidence type="ECO:0000256" key="4">
    <source>
        <dbReference type="ARBA" id="ARBA00022824"/>
    </source>
</evidence>
<comment type="subunit">
    <text evidence="7">Component of the dolichol-phosphate mannose (DPM) synthase complex.</text>
</comment>
<evidence type="ECO:0000256" key="1">
    <source>
        <dbReference type="ARBA" id="ARBA00004477"/>
    </source>
</evidence>
<comment type="function">
    <text evidence="7">Regulatory subunit of the dolichol-phosphate mannose (DPM) synthase complex; essential for the ER localization.</text>
</comment>
<dbReference type="GO" id="GO:0180047">
    <property type="term" value="P:dolichol phosphate mannose biosynthetic process"/>
    <property type="evidence" value="ECO:0007669"/>
    <property type="project" value="InterPro"/>
</dbReference>
<feature type="transmembrane region" description="Helical" evidence="7">
    <location>
        <begin position="9"/>
        <end position="30"/>
    </location>
</feature>
<dbReference type="GO" id="GO:0030234">
    <property type="term" value="F:enzyme regulator activity"/>
    <property type="evidence" value="ECO:0007669"/>
    <property type="project" value="UniProtKB-UniRule"/>
</dbReference>
<dbReference type="AlphaFoldDB" id="A0A9Q0RCG9"/>
<sequence length="134" mass="15766">MSPAFDRNLGIFLTTIGIIAFMYYTFWLIFLPFIDKDMFIQNFFPHYEYAFIAPMYITLLLLIIGSTFIALVFIKSKGQTNPVVPPTTGEFLWYLDNIVKESKDEFKKELKKIRKNKMLQNQDSSKIPIKNNDF</sequence>
<keyword evidence="9" id="KW-1185">Reference proteome</keyword>
<dbReference type="OrthoDB" id="311279at2759"/>
<keyword evidence="4 7" id="KW-0256">Endoplasmic reticulum</keyword>
<comment type="subcellular location">
    <subcellularLocation>
        <location evidence="1 7">Endoplasmic reticulum membrane</location>
        <topology evidence="1 7">Multi-pass membrane protein</topology>
    </subcellularLocation>
</comment>
<dbReference type="PANTHER" id="PTHR15039:SF11">
    <property type="entry name" value="DOLICHOL PHOSPHATE-MANNOSE BIOSYNTHESIS REGULATORY PROTEIN"/>
    <property type="match status" value="1"/>
</dbReference>
<evidence type="ECO:0000313" key="9">
    <source>
        <dbReference type="Proteomes" id="UP001149090"/>
    </source>
</evidence>
<dbReference type="GO" id="GO:0033185">
    <property type="term" value="C:dolichol-phosphate-mannose synthase complex"/>
    <property type="evidence" value="ECO:0007669"/>
    <property type="project" value="TreeGrafter"/>
</dbReference>
<organism evidence="8 9">
    <name type="scientific">Anaeramoeba ignava</name>
    <name type="common">Anaerobic marine amoeba</name>
    <dbReference type="NCBI Taxonomy" id="1746090"/>
    <lineage>
        <taxon>Eukaryota</taxon>
        <taxon>Metamonada</taxon>
        <taxon>Anaeramoebidae</taxon>
        <taxon>Anaeramoeba</taxon>
    </lineage>
</organism>
<keyword evidence="5 7" id="KW-1133">Transmembrane helix</keyword>
<dbReference type="GO" id="GO:0005789">
    <property type="term" value="C:endoplasmic reticulum membrane"/>
    <property type="evidence" value="ECO:0007669"/>
    <property type="project" value="UniProtKB-SubCell"/>
</dbReference>
<comment type="similarity">
    <text evidence="2 7">Belongs to the DPM2 family.</text>
</comment>
<dbReference type="InterPro" id="IPR009914">
    <property type="entry name" value="DPM2"/>
</dbReference>
<comment type="caution">
    <text evidence="8">The sequence shown here is derived from an EMBL/GenBank/DDBJ whole genome shotgun (WGS) entry which is preliminary data.</text>
</comment>
<name>A0A9Q0RCG9_ANAIG</name>
<evidence type="ECO:0000256" key="5">
    <source>
        <dbReference type="ARBA" id="ARBA00022989"/>
    </source>
</evidence>
<dbReference type="PANTHER" id="PTHR15039">
    <property type="entry name" value="DOLICHOL PHOSPHATE-MANNOSE BIOSYNTHESIS REGULATORY PROTEIN"/>
    <property type="match status" value="1"/>
</dbReference>
<keyword evidence="3 7" id="KW-0812">Transmembrane</keyword>
<evidence type="ECO:0000256" key="2">
    <source>
        <dbReference type="ARBA" id="ARBA00005478"/>
    </source>
</evidence>
<dbReference type="EMBL" id="JAPDFW010000070">
    <property type="protein sequence ID" value="KAJ5074548.1"/>
    <property type="molecule type" value="Genomic_DNA"/>
</dbReference>